<keyword evidence="2" id="KW-1185">Reference proteome</keyword>
<dbReference type="PROSITE" id="PS51257">
    <property type="entry name" value="PROKAR_LIPOPROTEIN"/>
    <property type="match status" value="1"/>
</dbReference>
<protein>
    <submittedName>
        <fullName evidence="1">Sporulation lipoprotein YhcN/YlaJ</fullName>
    </submittedName>
</protein>
<organism evidence="1 2">
    <name type="scientific">Aneurinibacillus soli</name>
    <dbReference type="NCBI Taxonomy" id="1500254"/>
    <lineage>
        <taxon>Bacteria</taxon>
        <taxon>Bacillati</taxon>
        <taxon>Bacillota</taxon>
        <taxon>Bacilli</taxon>
        <taxon>Bacillales</taxon>
        <taxon>Paenibacillaceae</taxon>
        <taxon>Aneurinibacillus group</taxon>
        <taxon>Aneurinibacillus</taxon>
    </lineage>
</organism>
<dbReference type="RefSeq" id="WP_096463058.1">
    <property type="nucleotide sequence ID" value="NZ_AP017312.1"/>
</dbReference>
<dbReference type="AlphaFoldDB" id="A0A0U5B529"/>
<dbReference type="Pfam" id="PF09580">
    <property type="entry name" value="Spore_YhcN_YlaJ"/>
    <property type="match status" value="1"/>
</dbReference>
<name>A0A0U5B529_9BACL</name>
<dbReference type="KEGG" id="asoc:CB4_00016"/>
<evidence type="ECO:0000313" key="1">
    <source>
        <dbReference type="EMBL" id="BAU25965.1"/>
    </source>
</evidence>
<reference evidence="1 2" key="1">
    <citation type="submission" date="2015-12" db="EMBL/GenBank/DDBJ databases">
        <title>Genome sequence of Aneurinibacillus soli.</title>
        <authorList>
            <person name="Lee J.S."/>
            <person name="Lee K.C."/>
            <person name="Kim K.K."/>
            <person name="Lee B.W."/>
        </authorList>
    </citation>
    <scope>NUCLEOTIDE SEQUENCE [LARGE SCALE GENOMIC DNA]</scope>
    <source>
        <strain evidence="1 2">CB4</strain>
    </source>
</reference>
<dbReference type="EMBL" id="AP017312">
    <property type="protein sequence ID" value="BAU25965.1"/>
    <property type="molecule type" value="Genomic_DNA"/>
</dbReference>
<sequence length="187" mass="20168">MNKILTKVTTVSLVVVLAGSLAACNKTAAPPNTSHTQNYRVNEYQANPVAPRYNDGMYMNRAPQPPSNTAQLYTTERAAADRMVHTARKVPGVAHATAVVNGKDAVIGLDITNTAAQNKRAVEYKVANAVKKAEPGYNVHVTTDTQLNQRIRTLNTQVQAGHPIRTLANDVGVIIQDIGRAVTAPFR</sequence>
<dbReference type="OrthoDB" id="2680157at2"/>
<evidence type="ECO:0000313" key="2">
    <source>
        <dbReference type="Proteomes" id="UP000217696"/>
    </source>
</evidence>
<proteinExistence type="predicted"/>
<keyword evidence="1" id="KW-0449">Lipoprotein</keyword>
<dbReference type="InterPro" id="IPR019076">
    <property type="entry name" value="Spore_lipoprot_YhcN/YlaJ-like"/>
</dbReference>
<accession>A0A0U5B529</accession>
<dbReference type="Proteomes" id="UP000217696">
    <property type="component" value="Chromosome"/>
</dbReference>
<gene>
    <name evidence="1" type="ORF">CB4_00016</name>
</gene>